<reference evidence="1" key="2">
    <citation type="submission" date="2023-05" db="EMBL/GenBank/DDBJ databases">
        <authorList>
            <person name="Schelkunov M.I."/>
        </authorList>
    </citation>
    <scope>NUCLEOTIDE SEQUENCE</scope>
    <source>
        <strain evidence="1">Hsosn_3</strain>
        <tissue evidence="1">Leaf</tissue>
    </source>
</reference>
<organism evidence="1 2">
    <name type="scientific">Heracleum sosnowskyi</name>
    <dbReference type="NCBI Taxonomy" id="360622"/>
    <lineage>
        <taxon>Eukaryota</taxon>
        <taxon>Viridiplantae</taxon>
        <taxon>Streptophyta</taxon>
        <taxon>Embryophyta</taxon>
        <taxon>Tracheophyta</taxon>
        <taxon>Spermatophyta</taxon>
        <taxon>Magnoliopsida</taxon>
        <taxon>eudicotyledons</taxon>
        <taxon>Gunneridae</taxon>
        <taxon>Pentapetalae</taxon>
        <taxon>asterids</taxon>
        <taxon>campanulids</taxon>
        <taxon>Apiales</taxon>
        <taxon>Apiaceae</taxon>
        <taxon>Apioideae</taxon>
        <taxon>apioid superclade</taxon>
        <taxon>Tordylieae</taxon>
        <taxon>Tordyliinae</taxon>
        <taxon>Heracleum</taxon>
    </lineage>
</organism>
<dbReference type="InterPro" id="IPR007750">
    <property type="entry name" value="DUF674"/>
</dbReference>
<dbReference type="AlphaFoldDB" id="A0AAD8M881"/>
<reference evidence="1" key="1">
    <citation type="submission" date="2023-02" db="EMBL/GenBank/DDBJ databases">
        <title>Genome of toxic invasive species Heracleum sosnowskyi carries increased number of genes despite the absence of recent whole-genome duplications.</title>
        <authorList>
            <person name="Schelkunov M."/>
            <person name="Shtratnikova V."/>
            <person name="Makarenko M."/>
            <person name="Klepikova A."/>
            <person name="Omelchenko D."/>
            <person name="Novikova G."/>
            <person name="Obukhova E."/>
            <person name="Bogdanov V."/>
            <person name="Penin A."/>
            <person name="Logacheva M."/>
        </authorList>
    </citation>
    <scope>NUCLEOTIDE SEQUENCE</scope>
    <source>
        <strain evidence="1">Hsosn_3</strain>
        <tissue evidence="1">Leaf</tissue>
    </source>
</reference>
<sequence length="507" mass="57130">MDFSSCIKIPLKVVIDKERKRVVFAEANNDFVDVLFSFLTLPMGTIVRLLSTHSDQHVNFGSFKNLNKSLDNLGDKYFATQQCRHMLQMVRNSAEAECRKLLINIDDTGPCQYFICSDLECTEMRSMPSLSTYCTANCRHCRKVMYRSISFKPSPTGASDGSKGAFVKEAASFLIRDDLHVIPHLLGSTLGILNSSGITDFGVLEEKFLQLGRSEILQLLKYSIVSETPLADLVFGKKDTDLNIAVPTLQSQTNTEGIGNLSKMKMKVFFQKSNKNILMVQTNDDFIDFLFSLLTIPLGRVMSLLGNYHAPTTSVENIQQSVSDLNVDKYFKSKEMKEMLLNPQLPMHYLCRNQMFPLTENAPPILFCNSLYDEHSKVNGFYMTLGSSPSQFRLVSPNNGGFAREQAMFTVSDDLVVTPLSSMSCITYLHSLKVHPSDIEEQEISIGIEEAFKLLRESLSSTSVLTNGLKHLILEKAKRRNKTGKAERKSLKLAEEEDDETWEFQTL</sequence>
<dbReference type="PANTHER" id="PTHR33103">
    <property type="entry name" value="OS01G0153900 PROTEIN"/>
    <property type="match status" value="1"/>
</dbReference>
<evidence type="ECO:0000313" key="2">
    <source>
        <dbReference type="Proteomes" id="UP001237642"/>
    </source>
</evidence>
<keyword evidence="2" id="KW-1185">Reference proteome</keyword>
<proteinExistence type="predicted"/>
<dbReference type="EMBL" id="JAUIZM010000009">
    <property type="protein sequence ID" value="KAK1363152.1"/>
    <property type="molecule type" value="Genomic_DNA"/>
</dbReference>
<gene>
    <name evidence="1" type="ORF">POM88_038713</name>
</gene>
<comment type="caution">
    <text evidence="1">The sequence shown here is derived from an EMBL/GenBank/DDBJ whole genome shotgun (WGS) entry which is preliminary data.</text>
</comment>
<name>A0AAD8M881_9APIA</name>
<evidence type="ECO:0000313" key="1">
    <source>
        <dbReference type="EMBL" id="KAK1363152.1"/>
    </source>
</evidence>
<dbReference type="PANTHER" id="PTHR33103:SF27">
    <property type="entry name" value="OS04G0594700 PROTEIN"/>
    <property type="match status" value="1"/>
</dbReference>
<dbReference type="Proteomes" id="UP001237642">
    <property type="component" value="Unassembled WGS sequence"/>
</dbReference>
<accession>A0AAD8M881</accession>
<dbReference type="Pfam" id="PF05056">
    <property type="entry name" value="DUF674"/>
    <property type="match status" value="1"/>
</dbReference>
<protein>
    <submittedName>
        <fullName evidence="1">Uncharacterized protein</fullName>
    </submittedName>
</protein>